<feature type="signal peptide" evidence="1">
    <location>
        <begin position="1"/>
        <end position="18"/>
    </location>
</feature>
<accession>A0A1V9X562</accession>
<dbReference type="InParanoid" id="A0A1V9X562"/>
<dbReference type="AlphaFoldDB" id="A0A1V9X562"/>
<name>A0A1V9X562_9ACAR</name>
<sequence length="56" mass="6249">MMLPSSIVVCFLVWIVTPEGRHQFANAATGEFFTEELLIKPLPSGHVYAQFCFSTS</sequence>
<keyword evidence="3" id="KW-1185">Reference proteome</keyword>
<reference evidence="2 3" key="1">
    <citation type="journal article" date="2017" name="Gigascience">
        <title>Draft genome of the honey bee ectoparasitic mite, Tropilaelaps mercedesae, is shaped by the parasitic life history.</title>
        <authorList>
            <person name="Dong X."/>
            <person name="Armstrong S.D."/>
            <person name="Xia D."/>
            <person name="Makepeace B.L."/>
            <person name="Darby A.C."/>
            <person name="Kadowaki T."/>
        </authorList>
    </citation>
    <scope>NUCLEOTIDE SEQUENCE [LARGE SCALE GENOMIC DNA]</scope>
    <source>
        <strain evidence="2">Wuxi-XJTLU</strain>
    </source>
</reference>
<evidence type="ECO:0000256" key="1">
    <source>
        <dbReference type="SAM" id="SignalP"/>
    </source>
</evidence>
<organism evidence="2 3">
    <name type="scientific">Tropilaelaps mercedesae</name>
    <dbReference type="NCBI Taxonomy" id="418985"/>
    <lineage>
        <taxon>Eukaryota</taxon>
        <taxon>Metazoa</taxon>
        <taxon>Ecdysozoa</taxon>
        <taxon>Arthropoda</taxon>
        <taxon>Chelicerata</taxon>
        <taxon>Arachnida</taxon>
        <taxon>Acari</taxon>
        <taxon>Parasitiformes</taxon>
        <taxon>Mesostigmata</taxon>
        <taxon>Gamasina</taxon>
        <taxon>Dermanyssoidea</taxon>
        <taxon>Laelapidae</taxon>
        <taxon>Tropilaelaps</taxon>
    </lineage>
</organism>
<proteinExistence type="predicted"/>
<feature type="non-terminal residue" evidence="2">
    <location>
        <position position="56"/>
    </location>
</feature>
<evidence type="ECO:0000313" key="3">
    <source>
        <dbReference type="Proteomes" id="UP000192247"/>
    </source>
</evidence>
<comment type="caution">
    <text evidence="2">The sequence shown here is derived from an EMBL/GenBank/DDBJ whole genome shotgun (WGS) entry which is preliminary data.</text>
</comment>
<dbReference type="Proteomes" id="UP000192247">
    <property type="component" value="Unassembled WGS sequence"/>
</dbReference>
<evidence type="ECO:0000313" key="2">
    <source>
        <dbReference type="EMBL" id="OQR68503.1"/>
    </source>
</evidence>
<gene>
    <name evidence="2" type="ORF">BIW11_12876</name>
</gene>
<dbReference type="EMBL" id="MNPL01024520">
    <property type="protein sequence ID" value="OQR68503.1"/>
    <property type="molecule type" value="Genomic_DNA"/>
</dbReference>
<protein>
    <submittedName>
        <fullName evidence="2">Uncharacterized protein</fullName>
    </submittedName>
</protein>
<feature type="chain" id="PRO_5012325450" evidence="1">
    <location>
        <begin position="19"/>
        <end position="56"/>
    </location>
</feature>
<dbReference type="OrthoDB" id="331263at2759"/>
<keyword evidence="1" id="KW-0732">Signal</keyword>